<name>A0A7G9S4N1_9MICO</name>
<keyword evidence="1" id="KW-0812">Transmembrane</keyword>
<evidence type="ECO:0000313" key="2">
    <source>
        <dbReference type="EMBL" id="QNN62806.1"/>
    </source>
</evidence>
<keyword evidence="1" id="KW-1133">Transmembrane helix</keyword>
<protein>
    <submittedName>
        <fullName evidence="2">Uncharacterized protein</fullName>
    </submittedName>
</protein>
<reference evidence="2 3" key="1">
    <citation type="submission" date="2020-08" db="EMBL/GenBank/DDBJ databases">
        <title>Genome sequence of Leucobacter denitrificans KACC 14055T.</title>
        <authorList>
            <person name="Hyun D.-W."/>
            <person name="Bae J.-W."/>
        </authorList>
    </citation>
    <scope>NUCLEOTIDE SEQUENCE [LARGE SCALE GENOMIC DNA]</scope>
    <source>
        <strain evidence="2 3">KACC 14055</strain>
    </source>
</reference>
<evidence type="ECO:0000313" key="3">
    <source>
        <dbReference type="Proteomes" id="UP000515934"/>
    </source>
</evidence>
<dbReference type="KEGG" id="ldn:H9L06_11465"/>
<organism evidence="2 3">
    <name type="scientific">Leucobacter denitrificans</name>
    <dbReference type="NCBI Taxonomy" id="683042"/>
    <lineage>
        <taxon>Bacteria</taxon>
        <taxon>Bacillati</taxon>
        <taxon>Actinomycetota</taxon>
        <taxon>Actinomycetes</taxon>
        <taxon>Micrococcales</taxon>
        <taxon>Microbacteriaceae</taxon>
        <taxon>Leucobacter</taxon>
    </lineage>
</organism>
<evidence type="ECO:0000256" key="1">
    <source>
        <dbReference type="SAM" id="Phobius"/>
    </source>
</evidence>
<feature type="transmembrane region" description="Helical" evidence="1">
    <location>
        <begin position="53"/>
        <end position="74"/>
    </location>
</feature>
<dbReference type="Proteomes" id="UP000515934">
    <property type="component" value="Chromosome"/>
</dbReference>
<keyword evidence="3" id="KW-1185">Reference proteome</keyword>
<dbReference type="RefSeq" id="WP_187555276.1">
    <property type="nucleotide sequence ID" value="NZ_CP060716.1"/>
</dbReference>
<dbReference type="AlphaFoldDB" id="A0A7G9S4N1"/>
<feature type="transmembrane region" description="Helical" evidence="1">
    <location>
        <begin position="20"/>
        <end position="41"/>
    </location>
</feature>
<accession>A0A7G9S4N1</accession>
<gene>
    <name evidence="2" type="ORF">H9L06_11465</name>
</gene>
<sequence length="79" mass="8251">MAKQSENLFEESSQGGVSAVTAVVFVLSFILAMGGLVLMSYGFNTDLTPTTEMLIFSGGLIASFIGFALPFAILPPTGK</sequence>
<dbReference type="EMBL" id="CP060716">
    <property type="protein sequence ID" value="QNN62806.1"/>
    <property type="molecule type" value="Genomic_DNA"/>
</dbReference>
<proteinExistence type="predicted"/>
<keyword evidence="1" id="KW-0472">Membrane</keyword>